<accession>A0A146KTV2</accession>
<feature type="compositionally biased region" description="Basic and acidic residues" evidence="1">
    <location>
        <begin position="172"/>
        <end position="191"/>
    </location>
</feature>
<dbReference type="AlphaFoldDB" id="A0A146KTV2"/>
<name>A0A146KTV2_LYGHE</name>
<proteinExistence type="predicted"/>
<feature type="region of interest" description="Disordered" evidence="1">
    <location>
        <begin position="132"/>
        <end position="191"/>
    </location>
</feature>
<gene>
    <name evidence="2" type="ORF">g.50344</name>
</gene>
<dbReference type="EMBL" id="GDHC01019554">
    <property type="protein sequence ID" value="JAP99074.1"/>
    <property type="molecule type" value="Transcribed_RNA"/>
</dbReference>
<protein>
    <submittedName>
        <fullName evidence="2">Uncharacterized protein</fullName>
    </submittedName>
</protein>
<feature type="compositionally biased region" description="Basic residues" evidence="1">
    <location>
        <begin position="151"/>
        <end position="167"/>
    </location>
</feature>
<evidence type="ECO:0000256" key="1">
    <source>
        <dbReference type="SAM" id="MobiDB-lite"/>
    </source>
</evidence>
<reference evidence="2" key="1">
    <citation type="journal article" date="2016" name="Gigascience">
        <title>De novo construction of an expanded transcriptome assembly for the western tarnished plant bug, Lygus hesperus.</title>
        <authorList>
            <person name="Tassone E.E."/>
            <person name="Geib S.M."/>
            <person name="Hall B."/>
            <person name="Fabrick J.A."/>
            <person name="Brent C.S."/>
            <person name="Hull J.J."/>
        </authorList>
    </citation>
    <scope>NUCLEOTIDE SEQUENCE</scope>
</reference>
<sequence length="356" mass="40613">MEDLVVEANELVKNEVVDEEEESIRDPELEMVSEPVNQYEGSDVEDSVSIELPSNENPPGTEVGVDIPSETLVVVDVTPADTKVDTTIWRLQDGFTWVGIMESTQLVEESSRLALVIAENKSEVTARCYGPGSEHRIGSNGKMNEADQGKKRCSRSRWKRTRKRRSKSMGARKMDSDEGFKQPKEKTEQVDDDNNDVRFVIEEAVLCAAPINPLEIINVSDLDKSREFLYADLRNKSCELKQFRRTKEREKREGTREVVMEKPKCLQLDVRLRCHLHRRKRMRKRTIGMHFGKEYPVVLGITLNGTLHSTRRYKKSTTCLRSGGANCTRLSARVLKGRRTRTDAGKRGRRHQGIVP</sequence>
<evidence type="ECO:0000313" key="2">
    <source>
        <dbReference type="EMBL" id="JAP99074.1"/>
    </source>
</evidence>
<organism evidence="2">
    <name type="scientific">Lygus hesperus</name>
    <name type="common">Western plant bug</name>
    <dbReference type="NCBI Taxonomy" id="30085"/>
    <lineage>
        <taxon>Eukaryota</taxon>
        <taxon>Metazoa</taxon>
        <taxon>Ecdysozoa</taxon>
        <taxon>Arthropoda</taxon>
        <taxon>Hexapoda</taxon>
        <taxon>Insecta</taxon>
        <taxon>Pterygota</taxon>
        <taxon>Neoptera</taxon>
        <taxon>Paraneoptera</taxon>
        <taxon>Hemiptera</taxon>
        <taxon>Heteroptera</taxon>
        <taxon>Panheteroptera</taxon>
        <taxon>Cimicomorpha</taxon>
        <taxon>Miridae</taxon>
        <taxon>Mirini</taxon>
        <taxon>Lygus</taxon>
    </lineage>
</organism>